<comment type="caution">
    <text evidence="2">The sequence shown here is derived from an EMBL/GenBank/DDBJ whole genome shotgun (WGS) entry which is preliminary data.</text>
</comment>
<keyword evidence="3" id="KW-1185">Reference proteome</keyword>
<sequence>MTTTVIVILTLIFSVFLYIQSLLSIRKGKDYSKRIYSTSMLKSEIEAGFEGFLITVMNVRYPTTEVDVARINNIIKKYNRKVIVFSGEDPSVETEQLINKLDIRYWPSMVYVREGRRVGGVFCIEHKNAKLEEPITEYIEKKLGLRVYG</sequence>
<evidence type="ECO:0008006" key="4">
    <source>
        <dbReference type="Google" id="ProtNLM"/>
    </source>
</evidence>
<feature type="transmembrane region" description="Helical" evidence="1">
    <location>
        <begin position="6"/>
        <end position="25"/>
    </location>
</feature>
<reference evidence="2 3" key="1">
    <citation type="submission" date="2020-08" db="EMBL/GenBank/DDBJ databases">
        <title>Genomic Encyclopedia of Type Strains, Phase III (KMG-III): the genomes of soil and plant-associated and newly described type strains.</title>
        <authorList>
            <person name="Whitman W."/>
        </authorList>
    </citation>
    <scope>NUCLEOTIDE SEQUENCE [LARGE SCALE GENOMIC DNA]</scope>
    <source>
        <strain evidence="2 3">CECT 5862</strain>
    </source>
</reference>
<evidence type="ECO:0000313" key="2">
    <source>
        <dbReference type="EMBL" id="MBB3111978.1"/>
    </source>
</evidence>
<evidence type="ECO:0000313" key="3">
    <source>
        <dbReference type="Proteomes" id="UP000570361"/>
    </source>
</evidence>
<evidence type="ECO:0000256" key="1">
    <source>
        <dbReference type="SAM" id="Phobius"/>
    </source>
</evidence>
<dbReference type="AlphaFoldDB" id="A0A7W5B051"/>
<gene>
    <name evidence="2" type="ORF">FHS18_004046</name>
</gene>
<proteinExistence type="predicted"/>
<accession>A0A7W5B051</accession>
<dbReference type="Proteomes" id="UP000570361">
    <property type="component" value="Unassembled WGS sequence"/>
</dbReference>
<keyword evidence="1" id="KW-1133">Transmembrane helix</keyword>
<keyword evidence="1" id="KW-0812">Transmembrane</keyword>
<keyword evidence="1" id="KW-0472">Membrane</keyword>
<dbReference type="RefSeq" id="WP_183601818.1">
    <property type="nucleotide sequence ID" value="NZ_JACHXK010000009.1"/>
</dbReference>
<organism evidence="2 3">
    <name type="scientific">Paenibacillus phyllosphaerae</name>
    <dbReference type="NCBI Taxonomy" id="274593"/>
    <lineage>
        <taxon>Bacteria</taxon>
        <taxon>Bacillati</taxon>
        <taxon>Bacillota</taxon>
        <taxon>Bacilli</taxon>
        <taxon>Bacillales</taxon>
        <taxon>Paenibacillaceae</taxon>
        <taxon>Paenibacillus</taxon>
    </lineage>
</organism>
<dbReference type="EMBL" id="JACHXK010000009">
    <property type="protein sequence ID" value="MBB3111978.1"/>
    <property type="molecule type" value="Genomic_DNA"/>
</dbReference>
<protein>
    <recommendedName>
        <fullName evidence="4">Thioredoxin</fullName>
    </recommendedName>
</protein>
<name>A0A7W5B051_9BACL</name>